<evidence type="ECO:0000313" key="1">
    <source>
        <dbReference type="EMBL" id="BAD56361.1"/>
    </source>
</evidence>
<evidence type="ECO:0000313" key="2">
    <source>
        <dbReference type="Proteomes" id="UP000006820"/>
    </source>
</evidence>
<name>Q5YZN0_NOCFA</name>
<protein>
    <submittedName>
        <fullName evidence="1">Uncharacterized protein</fullName>
    </submittedName>
</protein>
<dbReference type="STRING" id="247156.NFA_15160"/>
<dbReference type="EMBL" id="AP006618">
    <property type="protein sequence ID" value="BAD56361.1"/>
    <property type="molecule type" value="Genomic_DNA"/>
</dbReference>
<dbReference type="Proteomes" id="UP000006820">
    <property type="component" value="Chromosome"/>
</dbReference>
<dbReference type="HOGENOM" id="CLU_2586184_0_0_11"/>
<keyword evidence="2" id="KW-1185">Reference proteome</keyword>
<accession>Q5YZN0</accession>
<proteinExistence type="predicted"/>
<gene>
    <name evidence="1" type="ordered locus">NFA_15160</name>
</gene>
<dbReference type="KEGG" id="nfa:NFA_15160"/>
<reference evidence="1 2" key="1">
    <citation type="journal article" date="2004" name="Proc. Natl. Acad. Sci. U.S.A.">
        <title>The complete genomic sequence of Nocardia farcinica IFM 10152.</title>
        <authorList>
            <person name="Ishikawa J."/>
            <person name="Yamashita A."/>
            <person name="Mikami Y."/>
            <person name="Hoshino Y."/>
            <person name="Kurita H."/>
            <person name="Hotta K."/>
            <person name="Shiba T."/>
            <person name="Hattori M."/>
        </authorList>
    </citation>
    <scope>NUCLEOTIDE SEQUENCE [LARGE SCALE GENOMIC DNA]</scope>
    <source>
        <strain evidence="1 2">IFM 10152</strain>
    </source>
</reference>
<sequence length="80" mass="9198">MSVDVLVESESDVERIIDWVAQFEQINAYGSWDDGKKFERVTFCAESVEQYQRLVDYVASWDGEHGLGHDRLASPAMTKR</sequence>
<dbReference type="AlphaFoldDB" id="Q5YZN0"/>
<organism evidence="1 2">
    <name type="scientific">Nocardia farcinica (strain IFM 10152)</name>
    <dbReference type="NCBI Taxonomy" id="247156"/>
    <lineage>
        <taxon>Bacteria</taxon>
        <taxon>Bacillati</taxon>
        <taxon>Actinomycetota</taxon>
        <taxon>Actinomycetes</taxon>
        <taxon>Mycobacteriales</taxon>
        <taxon>Nocardiaceae</taxon>
        <taxon>Nocardia</taxon>
    </lineage>
</organism>